<proteinExistence type="predicted"/>
<reference evidence="1 2" key="1">
    <citation type="journal article" date="2016" name="Mol. Biol. Evol.">
        <title>Comparative Genomics of Early-Diverging Mushroom-Forming Fungi Provides Insights into the Origins of Lignocellulose Decay Capabilities.</title>
        <authorList>
            <person name="Nagy L.G."/>
            <person name="Riley R."/>
            <person name="Tritt A."/>
            <person name="Adam C."/>
            <person name="Daum C."/>
            <person name="Floudas D."/>
            <person name="Sun H."/>
            <person name="Yadav J.S."/>
            <person name="Pangilinan J."/>
            <person name="Larsson K.H."/>
            <person name="Matsuura K."/>
            <person name="Barry K."/>
            <person name="Labutti K."/>
            <person name="Kuo R."/>
            <person name="Ohm R.A."/>
            <person name="Bhattacharya S.S."/>
            <person name="Shirouzu T."/>
            <person name="Yoshinaga Y."/>
            <person name="Martin F.M."/>
            <person name="Grigoriev I.V."/>
            <person name="Hibbett D.S."/>
        </authorList>
    </citation>
    <scope>NUCLEOTIDE SEQUENCE [LARGE SCALE GENOMIC DNA]</scope>
    <source>
        <strain evidence="1 2">93-53</strain>
    </source>
</reference>
<evidence type="ECO:0000313" key="2">
    <source>
        <dbReference type="Proteomes" id="UP000076871"/>
    </source>
</evidence>
<protein>
    <recommendedName>
        <fullName evidence="3">F-box domain-containing protein</fullName>
    </recommendedName>
</protein>
<dbReference type="InParanoid" id="A0A165DH29"/>
<keyword evidence="2" id="KW-1185">Reference proteome</keyword>
<gene>
    <name evidence="1" type="ORF">LAESUDRAFT_744085</name>
</gene>
<dbReference type="GeneID" id="63828320"/>
<dbReference type="EMBL" id="KV427633">
    <property type="protein sequence ID" value="KZT04863.1"/>
    <property type="molecule type" value="Genomic_DNA"/>
</dbReference>
<evidence type="ECO:0008006" key="3">
    <source>
        <dbReference type="Google" id="ProtNLM"/>
    </source>
</evidence>
<dbReference type="SUPFAM" id="SSF81383">
    <property type="entry name" value="F-box domain"/>
    <property type="match status" value="1"/>
</dbReference>
<dbReference type="OrthoDB" id="2798901at2759"/>
<accession>A0A165DH29</accession>
<dbReference type="Proteomes" id="UP000076871">
    <property type="component" value="Unassembled WGS sequence"/>
</dbReference>
<dbReference type="AlphaFoldDB" id="A0A165DH29"/>
<sequence length="376" mass="43510">MPTFPTEVFEHIISFVWPDRRTLIACSLTCRAWLPRSRSNLLYSIDLQTAKELRRFSRLITAQPQLNDRIRELNIESKDGKLAGCFPLMLARKLTRVEHLRVYRPKDLRIFSQLFLTTMAAFTTITRLELTAIMFPSITVFVCFVSSLPNLTDLICASVRWSNEASNLPQYAHPGRRLKLRLIAFSFPMWSTDFVACLLTIISLDDFYSLNLRKVYLKDMAFINQLLEAVGPSLRQLAIGYEAVEVEDAQKLNLALTDQLEYIHLEFRAKGDWIYDALSEVAPTRVRQVTICSCGKFGQAELDRLLCDRIDKLLSQPKWASLRHVVIAYFPHVPPKASNWLRSEIPRRFPTLWPRALVRVEQARGHWWKLDPVQEG</sequence>
<evidence type="ECO:0000313" key="1">
    <source>
        <dbReference type="EMBL" id="KZT04863.1"/>
    </source>
</evidence>
<name>A0A165DH29_9APHY</name>
<dbReference type="CDD" id="cd09917">
    <property type="entry name" value="F-box_SF"/>
    <property type="match status" value="1"/>
</dbReference>
<dbReference type="InterPro" id="IPR036047">
    <property type="entry name" value="F-box-like_dom_sf"/>
</dbReference>
<organism evidence="1 2">
    <name type="scientific">Laetiporus sulphureus 93-53</name>
    <dbReference type="NCBI Taxonomy" id="1314785"/>
    <lineage>
        <taxon>Eukaryota</taxon>
        <taxon>Fungi</taxon>
        <taxon>Dikarya</taxon>
        <taxon>Basidiomycota</taxon>
        <taxon>Agaricomycotina</taxon>
        <taxon>Agaricomycetes</taxon>
        <taxon>Polyporales</taxon>
        <taxon>Laetiporus</taxon>
    </lineage>
</organism>
<dbReference type="RefSeq" id="XP_040762603.1">
    <property type="nucleotide sequence ID" value="XM_040911292.1"/>
</dbReference>